<dbReference type="EMBL" id="BKCJ011345544">
    <property type="protein sequence ID" value="GFD23544.1"/>
    <property type="molecule type" value="Genomic_DNA"/>
</dbReference>
<comment type="caution">
    <text evidence="1">The sequence shown here is derived from an EMBL/GenBank/DDBJ whole genome shotgun (WGS) entry which is preliminary data.</text>
</comment>
<name>A0A699UUS0_TANCI</name>
<accession>A0A699UUS0</accession>
<proteinExistence type="predicted"/>
<dbReference type="AlphaFoldDB" id="A0A699UUS0"/>
<protein>
    <submittedName>
        <fullName evidence="1">Uncharacterized protein</fullName>
    </submittedName>
</protein>
<feature type="non-terminal residue" evidence="1">
    <location>
        <position position="1"/>
    </location>
</feature>
<organism evidence="1">
    <name type="scientific">Tanacetum cinerariifolium</name>
    <name type="common">Dalmatian daisy</name>
    <name type="synonym">Chrysanthemum cinerariifolium</name>
    <dbReference type="NCBI Taxonomy" id="118510"/>
    <lineage>
        <taxon>Eukaryota</taxon>
        <taxon>Viridiplantae</taxon>
        <taxon>Streptophyta</taxon>
        <taxon>Embryophyta</taxon>
        <taxon>Tracheophyta</taxon>
        <taxon>Spermatophyta</taxon>
        <taxon>Magnoliopsida</taxon>
        <taxon>eudicotyledons</taxon>
        <taxon>Gunneridae</taxon>
        <taxon>Pentapetalae</taxon>
        <taxon>asterids</taxon>
        <taxon>campanulids</taxon>
        <taxon>Asterales</taxon>
        <taxon>Asteraceae</taxon>
        <taxon>Asteroideae</taxon>
        <taxon>Anthemideae</taxon>
        <taxon>Anthemidinae</taxon>
        <taxon>Tanacetum</taxon>
    </lineage>
</organism>
<reference evidence="1" key="1">
    <citation type="journal article" date="2019" name="Sci. Rep.">
        <title>Draft genome of Tanacetum cinerariifolium, the natural source of mosquito coil.</title>
        <authorList>
            <person name="Yamashiro T."/>
            <person name="Shiraishi A."/>
            <person name="Satake H."/>
            <person name="Nakayama K."/>
        </authorList>
    </citation>
    <scope>NUCLEOTIDE SEQUENCE</scope>
</reference>
<gene>
    <name evidence="1" type="ORF">Tci_895513</name>
</gene>
<sequence length="45" mass="4694">NIIAAGSLNINTADSNHTNMPTLEAIGIFDGAFDDRDLGTEADTT</sequence>
<evidence type="ECO:0000313" key="1">
    <source>
        <dbReference type="EMBL" id="GFD23544.1"/>
    </source>
</evidence>